<dbReference type="InterPro" id="IPR003598">
    <property type="entry name" value="Ig_sub2"/>
</dbReference>
<feature type="chain" id="PRO_5021241014" description="Ig-like domain-containing protein" evidence="3">
    <location>
        <begin position="35"/>
        <end position="249"/>
    </location>
</feature>
<dbReference type="GO" id="GO:0006955">
    <property type="term" value="P:immune response"/>
    <property type="evidence" value="ECO:0007669"/>
    <property type="project" value="TreeGrafter"/>
</dbReference>
<evidence type="ECO:0000256" key="2">
    <source>
        <dbReference type="ARBA" id="ARBA00023157"/>
    </source>
</evidence>
<dbReference type="GO" id="GO:0004888">
    <property type="term" value="F:transmembrane signaling receptor activity"/>
    <property type="evidence" value="ECO:0007669"/>
    <property type="project" value="TreeGrafter"/>
</dbReference>
<dbReference type="InterPro" id="IPR036179">
    <property type="entry name" value="Ig-like_dom_sf"/>
</dbReference>
<evidence type="ECO:0000259" key="4">
    <source>
        <dbReference type="PROSITE" id="PS50835"/>
    </source>
</evidence>
<feature type="domain" description="Ig-like" evidence="4">
    <location>
        <begin position="126"/>
        <end position="215"/>
    </location>
</feature>
<organism evidence="5 6">
    <name type="scientific">Lates calcarifer</name>
    <name type="common">Barramundi</name>
    <name type="synonym">Holocentrus calcarifer</name>
    <dbReference type="NCBI Taxonomy" id="8187"/>
    <lineage>
        <taxon>Eukaryota</taxon>
        <taxon>Metazoa</taxon>
        <taxon>Chordata</taxon>
        <taxon>Craniata</taxon>
        <taxon>Vertebrata</taxon>
        <taxon>Euteleostomi</taxon>
        <taxon>Actinopterygii</taxon>
        <taxon>Neopterygii</taxon>
        <taxon>Teleostei</taxon>
        <taxon>Neoteleostei</taxon>
        <taxon>Acanthomorphata</taxon>
        <taxon>Carangaria</taxon>
        <taxon>Carangaria incertae sedis</taxon>
        <taxon>Centropomidae</taxon>
        <taxon>Lates</taxon>
    </lineage>
</organism>
<sequence>MSSPWSLFLTNRAITMDTAISLLVLSMLVQHVVPEVPTVTSFRAVVEKVSGDSRIFSGESVRLRCSIPDIHSSRWNYQWFKGSERLPQSEEVFILWKARVTDSGKFYCQGSRDTAVGNIYTLESLPVEINVDGGWAILQVPPHPALVGDSLQVTCRVRGNPPLHEVILYKDGVEVMTQKDGNPHFHLDNLTLKEKGMYSCRASWDTDRRTRSVISVDAPVQVVGEFIYWVVYAESAHGFRSHVKTIVSH</sequence>
<feature type="signal peptide" evidence="3">
    <location>
        <begin position="1"/>
        <end position="34"/>
    </location>
</feature>
<evidence type="ECO:0000256" key="3">
    <source>
        <dbReference type="SAM" id="SignalP"/>
    </source>
</evidence>
<name>A0A4W6CTG0_LATCA</name>
<proteinExistence type="predicted"/>
<evidence type="ECO:0000313" key="6">
    <source>
        <dbReference type="Proteomes" id="UP000314980"/>
    </source>
</evidence>
<dbReference type="PROSITE" id="PS50835">
    <property type="entry name" value="IG_LIKE"/>
    <property type="match status" value="2"/>
</dbReference>
<keyword evidence="1 3" id="KW-0732">Signal</keyword>
<dbReference type="GO" id="GO:0009897">
    <property type="term" value="C:external side of plasma membrane"/>
    <property type="evidence" value="ECO:0007669"/>
    <property type="project" value="TreeGrafter"/>
</dbReference>
<dbReference type="Proteomes" id="UP000314980">
    <property type="component" value="Unassembled WGS sequence"/>
</dbReference>
<dbReference type="Gene3D" id="2.60.40.10">
    <property type="entry name" value="Immunoglobulins"/>
    <property type="match status" value="2"/>
</dbReference>
<reference evidence="6" key="1">
    <citation type="submission" date="2015-09" db="EMBL/GenBank/DDBJ databases">
        <authorList>
            <person name="Sai Rama Sridatta P."/>
        </authorList>
    </citation>
    <scope>NUCLEOTIDE SEQUENCE [LARGE SCALE GENOMIC DNA]</scope>
</reference>
<dbReference type="SUPFAM" id="SSF48726">
    <property type="entry name" value="Immunoglobulin"/>
    <property type="match status" value="2"/>
</dbReference>
<dbReference type="GO" id="GO:0007166">
    <property type="term" value="P:cell surface receptor signaling pathway"/>
    <property type="evidence" value="ECO:0007669"/>
    <property type="project" value="TreeGrafter"/>
</dbReference>
<dbReference type="InterPro" id="IPR013783">
    <property type="entry name" value="Ig-like_fold"/>
</dbReference>
<evidence type="ECO:0000256" key="1">
    <source>
        <dbReference type="ARBA" id="ARBA00022729"/>
    </source>
</evidence>
<dbReference type="AlphaFoldDB" id="A0A4W6CTG0"/>
<dbReference type="InParanoid" id="A0A4W6CTG0"/>
<dbReference type="GeneTree" id="ENSGT01050000244808"/>
<keyword evidence="2" id="KW-1015">Disulfide bond</keyword>
<keyword evidence="6" id="KW-1185">Reference proteome</keyword>
<protein>
    <recommendedName>
        <fullName evidence="4">Ig-like domain-containing protein</fullName>
    </recommendedName>
</protein>
<dbReference type="PANTHER" id="PTHR11481">
    <property type="entry name" value="IMMUNOGLOBULIN FC RECEPTOR"/>
    <property type="match status" value="1"/>
</dbReference>
<dbReference type="PANTHER" id="PTHR11481:SF64">
    <property type="entry name" value="FC RECEPTOR-LIKE PROTEIN 4"/>
    <property type="match status" value="1"/>
</dbReference>
<dbReference type="SMART" id="SM00408">
    <property type="entry name" value="IGc2"/>
    <property type="match status" value="2"/>
</dbReference>
<dbReference type="SMART" id="SM00409">
    <property type="entry name" value="IG"/>
    <property type="match status" value="2"/>
</dbReference>
<dbReference type="STRING" id="8187.ENSLCAP00010015637"/>
<dbReference type="InterPro" id="IPR050488">
    <property type="entry name" value="Ig_Fc_receptor"/>
</dbReference>
<accession>A0A4W6CTG0</accession>
<feature type="domain" description="Ig-like" evidence="4">
    <location>
        <begin position="37"/>
        <end position="109"/>
    </location>
</feature>
<dbReference type="InterPro" id="IPR003599">
    <property type="entry name" value="Ig_sub"/>
</dbReference>
<dbReference type="Ensembl" id="ENSLCAT00010015972.1">
    <property type="protein sequence ID" value="ENSLCAP00010015637.1"/>
    <property type="gene ID" value="ENSLCAG00010007430.1"/>
</dbReference>
<dbReference type="Pfam" id="PF13895">
    <property type="entry name" value="Ig_2"/>
    <property type="match status" value="2"/>
</dbReference>
<reference evidence="5" key="2">
    <citation type="submission" date="2025-08" db="UniProtKB">
        <authorList>
            <consortium name="Ensembl"/>
        </authorList>
    </citation>
    <scope>IDENTIFICATION</scope>
</reference>
<dbReference type="InterPro" id="IPR007110">
    <property type="entry name" value="Ig-like_dom"/>
</dbReference>
<reference evidence="5" key="3">
    <citation type="submission" date="2025-09" db="UniProtKB">
        <authorList>
            <consortium name="Ensembl"/>
        </authorList>
    </citation>
    <scope>IDENTIFICATION</scope>
</reference>
<evidence type="ECO:0000313" key="5">
    <source>
        <dbReference type="Ensembl" id="ENSLCAP00010015637.1"/>
    </source>
</evidence>